<organism evidence="1 2">
    <name type="scientific">Pelagimonas varians</name>
    <dbReference type="NCBI Taxonomy" id="696760"/>
    <lineage>
        <taxon>Bacteria</taxon>
        <taxon>Pseudomonadati</taxon>
        <taxon>Pseudomonadota</taxon>
        <taxon>Alphaproteobacteria</taxon>
        <taxon>Rhodobacterales</taxon>
        <taxon>Roseobacteraceae</taxon>
        <taxon>Pelagimonas</taxon>
    </lineage>
</organism>
<keyword evidence="2" id="KW-1185">Reference proteome</keyword>
<dbReference type="AlphaFoldDB" id="A0A238KCR9"/>
<dbReference type="OrthoDB" id="7509188at2"/>
<protein>
    <submittedName>
        <fullName evidence="1">Uncharacterized protein</fullName>
    </submittedName>
</protein>
<dbReference type="EMBL" id="FXYH01000006">
    <property type="protein sequence ID" value="SMX40620.1"/>
    <property type="molecule type" value="Genomic_DNA"/>
</dbReference>
<reference evidence="1 2" key="1">
    <citation type="submission" date="2017-05" db="EMBL/GenBank/DDBJ databases">
        <authorList>
            <person name="Song R."/>
            <person name="Chenine A.L."/>
            <person name="Ruprecht R.M."/>
        </authorList>
    </citation>
    <scope>NUCLEOTIDE SEQUENCE [LARGE SCALE GENOMIC DNA]</scope>
    <source>
        <strain evidence="1 2">CECT 8663</strain>
    </source>
</reference>
<sequence>MDVLILDFAGAERGFRLRLGEFIDLEEACGTGMGVLYQRFATTSYFASDVMNVLLRGLVGGGMKAVDAKPLVEKQMNSKPLMELAAVATDVILQAMSGIAPDDTTPDGDLDQTIDKGALFHSFAQVGLSPDQVREMRYADFVALIRAAGGKDVQPPSEDEFADMLRDWEDRQG</sequence>
<name>A0A238KCR9_9RHOB</name>
<dbReference type="Pfam" id="PF11836">
    <property type="entry name" value="Phage_TAC_11"/>
    <property type="match status" value="1"/>
</dbReference>
<dbReference type="RefSeq" id="WP_097804563.1">
    <property type="nucleotide sequence ID" value="NZ_FXYH01000006.1"/>
</dbReference>
<proteinExistence type="predicted"/>
<dbReference type="InterPro" id="IPR021791">
    <property type="entry name" value="Phage_TAC_11"/>
</dbReference>
<accession>A0A238KCR9</accession>
<evidence type="ECO:0000313" key="1">
    <source>
        <dbReference type="EMBL" id="SMX40620.1"/>
    </source>
</evidence>
<evidence type="ECO:0000313" key="2">
    <source>
        <dbReference type="Proteomes" id="UP000220836"/>
    </source>
</evidence>
<dbReference type="Proteomes" id="UP000220836">
    <property type="component" value="Unassembled WGS sequence"/>
</dbReference>
<gene>
    <name evidence="1" type="ORF">PEV8663_02062</name>
</gene>